<gene>
    <name evidence="1" type="ORF">Ga0061068_104212</name>
</gene>
<proteinExistence type="predicted"/>
<organism evidence="1 2">
    <name type="scientific">Tepidiphilus thermophilus</name>
    <dbReference type="NCBI Taxonomy" id="876478"/>
    <lineage>
        <taxon>Bacteria</taxon>
        <taxon>Pseudomonadati</taxon>
        <taxon>Pseudomonadota</taxon>
        <taxon>Hydrogenophilia</taxon>
        <taxon>Hydrogenophilales</taxon>
        <taxon>Hydrogenophilaceae</taxon>
        <taxon>Tepidiphilus</taxon>
    </lineage>
</organism>
<accession>A0A0K6IVJ4</accession>
<evidence type="ECO:0000313" key="1">
    <source>
        <dbReference type="EMBL" id="CUB07098.1"/>
    </source>
</evidence>
<protein>
    <submittedName>
        <fullName evidence="1">Uncharacterized protein</fullName>
    </submittedName>
</protein>
<dbReference type="OrthoDB" id="5294704at2"/>
<dbReference type="Proteomes" id="UP000182108">
    <property type="component" value="Unassembled WGS sequence"/>
</dbReference>
<dbReference type="EMBL" id="CYHH01000004">
    <property type="protein sequence ID" value="CUB07098.1"/>
    <property type="molecule type" value="Genomic_DNA"/>
</dbReference>
<sequence>MKDTSRLILTYTMEVSLPEPLQKMPRADLARIVDGLLGDVVHQGLKAVATKRLQGSGIMIHKMQHHVDVERPRREPGQTIPKELLVRAAPHLTDEELAELEARVGNVPFLAEEELEKRLRTQALKLCNDVRLAPVVVRGVRPNDEPLETEAQLNFTHGSVFFDESQRNLRLKANAPVEVLLPGAETPVLGRYLGTTLGGPVVEVPLHLLAPYRDFLLAAWQGGRG</sequence>
<evidence type="ECO:0000313" key="2">
    <source>
        <dbReference type="Proteomes" id="UP000182108"/>
    </source>
</evidence>
<keyword evidence="2" id="KW-1185">Reference proteome</keyword>
<name>A0A0K6IVJ4_9PROT</name>
<dbReference type="RefSeq" id="WP_055423391.1">
    <property type="nucleotide sequence ID" value="NZ_CYHH01000004.1"/>
</dbReference>
<reference evidence="2" key="1">
    <citation type="submission" date="2015-08" db="EMBL/GenBank/DDBJ databases">
        <authorList>
            <person name="Babu N.S."/>
            <person name="Beckwith C.J."/>
            <person name="Beseler K.G."/>
            <person name="Brison A."/>
            <person name="Carone J.V."/>
            <person name="Caskin T.P."/>
            <person name="Diamond M."/>
            <person name="Durham M.E."/>
            <person name="Foxe J.M."/>
            <person name="Go M."/>
            <person name="Henderson B.A."/>
            <person name="Jones I.B."/>
            <person name="McGettigan J.A."/>
            <person name="Micheletti S.J."/>
            <person name="Nasrallah M.E."/>
            <person name="Ortiz D."/>
            <person name="Piller C.R."/>
            <person name="Privatt S.R."/>
            <person name="Schneider S.L."/>
            <person name="Sharp S."/>
            <person name="Smith T.C."/>
            <person name="Stanton J.D."/>
            <person name="Ullery H.E."/>
            <person name="Wilson R.J."/>
            <person name="Serrano M.G."/>
            <person name="Buck G."/>
            <person name="Lee V."/>
            <person name="Wang Y."/>
            <person name="Carvalho R."/>
            <person name="Voegtly L."/>
            <person name="Shi R."/>
            <person name="Duckworth R."/>
            <person name="Johnson A."/>
            <person name="Loviza R."/>
            <person name="Walstead R."/>
            <person name="Shah Z."/>
            <person name="Kiflezghi M."/>
            <person name="Wade K."/>
            <person name="Ball S.L."/>
            <person name="Bradley K.W."/>
            <person name="Asai D.J."/>
            <person name="Bowman C.A."/>
            <person name="Russell D.A."/>
            <person name="Pope W.H."/>
            <person name="Jacobs-Sera D."/>
            <person name="Hendrix R.W."/>
            <person name="Hatfull G.F."/>
        </authorList>
    </citation>
    <scope>NUCLEOTIDE SEQUENCE [LARGE SCALE GENOMIC DNA]</scope>
    <source>
        <strain evidence="2">JCM 19170</strain>
    </source>
</reference>
<dbReference type="AlphaFoldDB" id="A0A0K6IVJ4"/>